<sequence length="64" mass="6515">MGRAFEESTASGGWGFIIRDHHGDAVAAGAGNLQHVADPAHACRGRGLLASRQALNFASGAGLE</sequence>
<name>A0A3L6SQJ9_PANMI</name>
<organism evidence="1 2">
    <name type="scientific">Panicum miliaceum</name>
    <name type="common">Proso millet</name>
    <name type="synonym">Broomcorn millet</name>
    <dbReference type="NCBI Taxonomy" id="4540"/>
    <lineage>
        <taxon>Eukaryota</taxon>
        <taxon>Viridiplantae</taxon>
        <taxon>Streptophyta</taxon>
        <taxon>Embryophyta</taxon>
        <taxon>Tracheophyta</taxon>
        <taxon>Spermatophyta</taxon>
        <taxon>Magnoliopsida</taxon>
        <taxon>Liliopsida</taxon>
        <taxon>Poales</taxon>
        <taxon>Poaceae</taxon>
        <taxon>PACMAD clade</taxon>
        <taxon>Panicoideae</taxon>
        <taxon>Panicodae</taxon>
        <taxon>Paniceae</taxon>
        <taxon>Panicinae</taxon>
        <taxon>Panicum</taxon>
        <taxon>Panicum sect. Panicum</taxon>
    </lineage>
</organism>
<accession>A0A3L6SQJ9</accession>
<dbReference type="EMBL" id="PQIB02000004">
    <property type="protein sequence ID" value="RLN24952.1"/>
    <property type="molecule type" value="Genomic_DNA"/>
</dbReference>
<gene>
    <name evidence="1" type="ORF">C2845_PM07G09040</name>
</gene>
<dbReference type="Proteomes" id="UP000275267">
    <property type="component" value="Unassembled WGS sequence"/>
</dbReference>
<evidence type="ECO:0000313" key="2">
    <source>
        <dbReference type="Proteomes" id="UP000275267"/>
    </source>
</evidence>
<proteinExistence type="predicted"/>
<protein>
    <submittedName>
        <fullName evidence="1">Uncharacterized protein</fullName>
    </submittedName>
</protein>
<keyword evidence="2" id="KW-1185">Reference proteome</keyword>
<dbReference type="AlphaFoldDB" id="A0A3L6SQJ9"/>
<evidence type="ECO:0000313" key="1">
    <source>
        <dbReference type="EMBL" id="RLN24952.1"/>
    </source>
</evidence>
<comment type="caution">
    <text evidence="1">The sequence shown here is derived from an EMBL/GenBank/DDBJ whole genome shotgun (WGS) entry which is preliminary data.</text>
</comment>
<reference evidence="2" key="1">
    <citation type="journal article" date="2019" name="Nat. Commun.">
        <title>The genome of broomcorn millet.</title>
        <authorList>
            <person name="Zou C."/>
            <person name="Miki D."/>
            <person name="Li D."/>
            <person name="Tang Q."/>
            <person name="Xiao L."/>
            <person name="Rajput S."/>
            <person name="Deng P."/>
            <person name="Jia W."/>
            <person name="Huang R."/>
            <person name="Zhang M."/>
            <person name="Sun Y."/>
            <person name="Hu J."/>
            <person name="Fu X."/>
            <person name="Schnable P.S."/>
            <person name="Li F."/>
            <person name="Zhang H."/>
            <person name="Feng B."/>
            <person name="Zhu X."/>
            <person name="Liu R."/>
            <person name="Schnable J.C."/>
            <person name="Zhu J.-K."/>
            <person name="Zhang H."/>
        </authorList>
    </citation>
    <scope>NUCLEOTIDE SEQUENCE [LARGE SCALE GENOMIC DNA]</scope>
</reference>